<evidence type="ECO:0000256" key="9">
    <source>
        <dbReference type="ARBA" id="ARBA00023136"/>
    </source>
</evidence>
<keyword evidence="9 13" id="KW-0472">Membrane</keyword>
<dbReference type="Gene3D" id="1.25.40.20">
    <property type="entry name" value="Ankyrin repeat-containing domain"/>
    <property type="match status" value="2"/>
</dbReference>
<evidence type="ECO:0000256" key="3">
    <source>
        <dbReference type="ARBA" id="ARBA00022606"/>
    </source>
</evidence>
<evidence type="ECO:0000256" key="8">
    <source>
        <dbReference type="ARBA" id="ARBA00023065"/>
    </source>
</evidence>
<keyword evidence="10" id="KW-0407">Ion channel</keyword>
<feature type="transmembrane region" description="Helical" evidence="13">
    <location>
        <begin position="646"/>
        <end position="664"/>
    </location>
</feature>
<protein>
    <recommendedName>
        <fullName evidence="14">Ion transport domain-containing protein</fullName>
    </recommendedName>
</protein>
<keyword evidence="8" id="KW-0406">Ion transport</keyword>
<feature type="repeat" description="ANK" evidence="11">
    <location>
        <begin position="421"/>
        <end position="453"/>
    </location>
</feature>
<dbReference type="Proteomes" id="UP001497623">
    <property type="component" value="Unassembled WGS sequence"/>
</dbReference>
<feature type="transmembrane region" description="Helical" evidence="13">
    <location>
        <begin position="768"/>
        <end position="789"/>
    </location>
</feature>
<dbReference type="SMART" id="SM00248">
    <property type="entry name" value="ANK"/>
    <property type="match status" value="8"/>
</dbReference>
<accession>A0AAV2QT52</accession>
<evidence type="ECO:0000259" key="14">
    <source>
        <dbReference type="Pfam" id="PF00520"/>
    </source>
</evidence>
<keyword evidence="7 11" id="KW-0040">ANK repeat</keyword>
<evidence type="ECO:0000256" key="1">
    <source>
        <dbReference type="ARBA" id="ARBA00004141"/>
    </source>
</evidence>
<feature type="domain" description="Ion transport" evidence="14">
    <location>
        <begin position="606"/>
        <end position="800"/>
    </location>
</feature>
<gene>
    <name evidence="15" type="ORF">MNOR_LOCUS15118</name>
</gene>
<keyword evidence="16" id="KW-1185">Reference proteome</keyword>
<proteinExistence type="predicted"/>
<dbReference type="PANTHER" id="PTHR47143:SF4">
    <property type="entry name" value="TRANSIENT RECEPTOR POTENTIAL CATION CHANNEL PROTEIN PAINLESS"/>
    <property type="match status" value="1"/>
</dbReference>
<evidence type="ECO:0000256" key="11">
    <source>
        <dbReference type="PROSITE-ProRule" id="PRU00023"/>
    </source>
</evidence>
<feature type="repeat" description="ANK" evidence="11">
    <location>
        <begin position="119"/>
        <end position="151"/>
    </location>
</feature>
<organism evidence="15 16">
    <name type="scientific">Meganyctiphanes norvegica</name>
    <name type="common">Northern krill</name>
    <name type="synonym">Thysanopoda norvegica</name>
    <dbReference type="NCBI Taxonomy" id="48144"/>
    <lineage>
        <taxon>Eukaryota</taxon>
        <taxon>Metazoa</taxon>
        <taxon>Ecdysozoa</taxon>
        <taxon>Arthropoda</taxon>
        <taxon>Crustacea</taxon>
        <taxon>Multicrustacea</taxon>
        <taxon>Malacostraca</taxon>
        <taxon>Eumalacostraca</taxon>
        <taxon>Eucarida</taxon>
        <taxon>Euphausiacea</taxon>
        <taxon>Euphausiidae</taxon>
        <taxon>Meganyctiphanes</taxon>
    </lineage>
</organism>
<evidence type="ECO:0000256" key="10">
    <source>
        <dbReference type="ARBA" id="ARBA00023303"/>
    </source>
</evidence>
<feature type="transmembrane region" description="Helical" evidence="13">
    <location>
        <begin position="670"/>
        <end position="697"/>
    </location>
</feature>
<dbReference type="InterPro" id="IPR005821">
    <property type="entry name" value="Ion_trans_dom"/>
</dbReference>
<dbReference type="SUPFAM" id="SSF48403">
    <property type="entry name" value="Ankyrin repeat"/>
    <property type="match status" value="1"/>
</dbReference>
<dbReference type="Pfam" id="PF12796">
    <property type="entry name" value="Ank_2"/>
    <property type="match status" value="3"/>
</dbReference>
<dbReference type="PANTHER" id="PTHR47143">
    <property type="entry name" value="TRANSIENT RECEPTOR POTENTIAL CATION CHANNEL PROTEIN PAINLESS"/>
    <property type="match status" value="1"/>
</dbReference>
<dbReference type="InterPro" id="IPR052076">
    <property type="entry name" value="TRP_cation_channel"/>
</dbReference>
<dbReference type="GO" id="GO:0005216">
    <property type="term" value="F:monoatomic ion channel activity"/>
    <property type="evidence" value="ECO:0007669"/>
    <property type="project" value="InterPro"/>
</dbReference>
<feature type="compositionally biased region" description="Basic and acidic residues" evidence="12">
    <location>
        <begin position="970"/>
        <end position="980"/>
    </location>
</feature>
<evidence type="ECO:0000313" key="16">
    <source>
        <dbReference type="Proteomes" id="UP001497623"/>
    </source>
</evidence>
<dbReference type="AlphaFoldDB" id="A0AAV2QT52"/>
<evidence type="ECO:0000256" key="6">
    <source>
        <dbReference type="ARBA" id="ARBA00022989"/>
    </source>
</evidence>
<evidence type="ECO:0000256" key="5">
    <source>
        <dbReference type="ARBA" id="ARBA00022737"/>
    </source>
</evidence>
<evidence type="ECO:0000256" key="2">
    <source>
        <dbReference type="ARBA" id="ARBA00022448"/>
    </source>
</evidence>
<feature type="transmembrane region" description="Helical" evidence="13">
    <location>
        <begin position="541"/>
        <end position="563"/>
    </location>
</feature>
<evidence type="ECO:0000313" key="15">
    <source>
        <dbReference type="EMBL" id="CAL4094297.1"/>
    </source>
</evidence>
<keyword evidence="5" id="KW-0677">Repeat</keyword>
<feature type="repeat" description="ANK" evidence="11">
    <location>
        <begin position="303"/>
        <end position="335"/>
    </location>
</feature>
<feature type="transmembrane region" description="Helical" evidence="13">
    <location>
        <begin position="607"/>
        <end position="626"/>
    </location>
</feature>
<name>A0AAV2QT52_MEGNR</name>
<feature type="region of interest" description="Disordered" evidence="12">
    <location>
        <begin position="959"/>
        <end position="980"/>
    </location>
</feature>
<dbReference type="PROSITE" id="PS50297">
    <property type="entry name" value="ANK_REP_REGION"/>
    <property type="match status" value="3"/>
</dbReference>
<keyword evidence="4 13" id="KW-0812">Transmembrane</keyword>
<evidence type="ECO:0000256" key="7">
    <source>
        <dbReference type="ARBA" id="ARBA00023043"/>
    </source>
</evidence>
<dbReference type="InterPro" id="IPR002110">
    <property type="entry name" value="Ankyrin_rpt"/>
</dbReference>
<dbReference type="EMBL" id="CAXKWB010009327">
    <property type="protein sequence ID" value="CAL4094297.1"/>
    <property type="molecule type" value="Genomic_DNA"/>
</dbReference>
<dbReference type="GO" id="GO:0034703">
    <property type="term" value="C:cation channel complex"/>
    <property type="evidence" value="ECO:0007669"/>
    <property type="project" value="UniProtKB-ARBA"/>
</dbReference>
<comment type="caution">
    <text evidence="15">The sequence shown here is derived from an EMBL/GenBank/DDBJ whole genome shotgun (WGS) entry which is preliminary data.</text>
</comment>
<evidence type="ECO:0000256" key="13">
    <source>
        <dbReference type="SAM" id="Phobius"/>
    </source>
</evidence>
<reference evidence="15 16" key="1">
    <citation type="submission" date="2024-05" db="EMBL/GenBank/DDBJ databases">
        <authorList>
            <person name="Wallberg A."/>
        </authorList>
    </citation>
    <scope>NUCLEOTIDE SEQUENCE [LARGE SCALE GENOMIC DNA]</scope>
</reference>
<comment type="subcellular location">
    <subcellularLocation>
        <location evidence="1">Membrane</location>
        <topology evidence="1">Multi-pass membrane protein</topology>
    </subcellularLocation>
</comment>
<keyword evidence="6 13" id="KW-1133">Transmembrane helix</keyword>
<keyword evidence="2" id="KW-0813">Transport</keyword>
<evidence type="ECO:0000256" key="4">
    <source>
        <dbReference type="ARBA" id="ARBA00022692"/>
    </source>
</evidence>
<sequence length="980" mass="111195">MPEYKVQHYQELSSISSMEAGKKRYGSFQNLTSASDNDNNNSLVQELLSVVKHGNVERLKRLLPDSPTSGVGRQELNHVYPAPVQGTLLHIAAKENMPQVARKLIDHGADPNIRDHTDQKYCPIHYATEEGYHQVVQVLLDGKANPSAREGLFGRSPLHILPKSWKKSKSGKNDFKQCLDLLLDNNQVNVDSQDDNQATPLFLACKVGWEYMVEKLVLKGANLQYVGRNNITGAQHIAEVFPELLDNVQKSDKLADIKKPRFFGDELLDEGLKNNDIETFKQILSDIEKTEDVDKSAIIEEDYGKTLLQYACNNGQTEFVEELISHGADPLNNDKTNLNSPILYSTWKGYYKIVEILVESMDQNGKVKEGLEQVDTKEETALHKVVKKECKMEEDGRDYKECFDVLMRYKDNINMDATDEDGNTALHYAVLWDDQSFVRHLLFNGAHWGIRNEAGTIAITNIKANVLEEILNDCIKLQNQNLDFREFEVVLNYCMLVPATNSVKPETERLTYLSNSRAHQHLLCHPIINTFLFLKWQRIRLYYYFNMFAYTIYLCLLTTYILLFHGTVIESESSANNLNSTQSINSTSTAPTVQDPILPARDFNENLLVKIPLQVLISIFTFYIALRETVQFCVSWRLYIARIENWLEISIVFMTIALFIPISPHAHQSLAAWLILFTWIEFVLLLGCHPALAVYITMFTKVAYNFLKFILMFSFMILAFSLSFYLVFQMNEQFTTYHQSLLRTFAMSTGELEYTELPLSAFPVSSHILFILFIFLIVLVLMNLLNGLAVSDIVQIQKEAEIVSYKSRVELISYLESVFVVGSCPLTKFGGGSGSCCAANYDNFVVNLLGPKTLMLRDCLKNQCIKMFPNRAKGKCWEICDCHSSKLEKSHIDSAMSIVLGNSLGIADSLTELKNHMANMDEAMSMLKDQNTNMDTAMATMEKAISNLTEMVQKHVLCPTSPPAASRPQKSADKKLTLVQ</sequence>
<keyword evidence="3" id="KW-0716">Sensory transduction</keyword>
<dbReference type="Pfam" id="PF00520">
    <property type="entry name" value="Ion_trans"/>
    <property type="match status" value="1"/>
</dbReference>
<dbReference type="PROSITE" id="PS50088">
    <property type="entry name" value="ANK_REPEAT"/>
    <property type="match status" value="4"/>
</dbReference>
<evidence type="ECO:0000256" key="12">
    <source>
        <dbReference type="SAM" id="MobiDB-lite"/>
    </source>
</evidence>
<dbReference type="InterPro" id="IPR036770">
    <property type="entry name" value="Ankyrin_rpt-contain_sf"/>
</dbReference>
<feature type="transmembrane region" description="Helical" evidence="13">
    <location>
        <begin position="709"/>
        <end position="728"/>
    </location>
</feature>
<feature type="repeat" description="ANK" evidence="11">
    <location>
        <begin position="84"/>
        <end position="116"/>
    </location>
</feature>